<name>A0A151RDM9_CAJCA</name>
<dbReference type="STRING" id="3821.A0A151RDM9"/>
<dbReference type="EMBL" id="KQ483822">
    <property type="protein sequence ID" value="KYP40656.1"/>
    <property type="molecule type" value="Genomic_DNA"/>
</dbReference>
<accession>A0A151RDM9</accession>
<reference evidence="1" key="1">
    <citation type="journal article" date="2012" name="Nat. Biotechnol.">
        <title>Draft genome sequence of pigeonpea (Cajanus cajan), an orphan legume crop of resource-poor farmers.</title>
        <authorList>
            <person name="Varshney R.K."/>
            <person name="Chen W."/>
            <person name="Li Y."/>
            <person name="Bharti A.K."/>
            <person name="Saxena R.K."/>
            <person name="Schlueter J.A."/>
            <person name="Donoghue M.T."/>
            <person name="Azam S."/>
            <person name="Fan G."/>
            <person name="Whaley A.M."/>
            <person name="Farmer A.D."/>
            <person name="Sheridan J."/>
            <person name="Iwata A."/>
            <person name="Tuteja R."/>
            <person name="Penmetsa R.V."/>
            <person name="Wu W."/>
            <person name="Upadhyaya H.D."/>
            <person name="Yang S.P."/>
            <person name="Shah T."/>
            <person name="Saxena K.B."/>
            <person name="Michael T."/>
            <person name="McCombie W.R."/>
            <person name="Yang B."/>
            <person name="Zhang G."/>
            <person name="Yang H."/>
            <person name="Wang J."/>
            <person name="Spillane C."/>
            <person name="Cook D.R."/>
            <person name="May G.D."/>
            <person name="Xu X."/>
            <person name="Jackson S.A."/>
        </authorList>
    </citation>
    <scope>NUCLEOTIDE SEQUENCE [LARGE SCALE GENOMIC DNA]</scope>
</reference>
<evidence type="ECO:0000313" key="2">
    <source>
        <dbReference type="Proteomes" id="UP000075243"/>
    </source>
</evidence>
<sequence>CDNTVAINISKNFVFHSRTKHIEIKHHFIRDHVQKGRFELIYVKIEEQLADIFTKPLQEDRYVWLRDRIGIDRLWPRPRNPRGDILKEPRGMG</sequence>
<dbReference type="CDD" id="cd09272">
    <property type="entry name" value="RNase_HI_RT_Ty1"/>
    <property type="match status" value="1"/>
</dbReference>
<organism evidence="1 2">
    <name type="scientific">Cajanus cajan</name>
    <name type="common">Pigeon pea</name>
    <name type="synonym">Cajanus indicus</name>
    <dbReference type="NCBI Taxonomy" id="3821"/>
    <lineage>
        <taxon>Eukaryota</taxon>
        <taxon>Viridiplantae</taxon>
        <taxon>Streptophyta</taxon>
        <taxon>Embryophyta</taxon>
        <taxon>Tracheophyta</taxon>
        <taxon>Spermatophyta</taxon>
        <taxon>Magnoliopsida</taxon>
        <taxon>eudicotyledons</taxon>
        <taxon>Gunneridae</taxon>
        <taxon>Pentapetalae</taxon>
        <taxon>rosids</taxon>
        <taxon>fabids</taxon>
        <taxon>Fabales</taxon>
        <taxon>Fabaceae</taxon>
        <taxon>Papilionoideae</taxon>
        <taxon>50 kb inversion clade</taxon>
        <taxon>NPAAA clade</taxon>
        <taxon>indigoferoid/millettioid clade</taxon>
        <taxon>Phaseoleae</taxon>
        <taxon>Cajanus</taxon>
    </lineage>
</organism>
<protein>
    <submittedName>
        <fullName evidence="1">Copia protein</fullName>
    </submittedName>
</protein>
<gene>
    <name evidence="1" type="ORF">KK1_038010</name>
</gene>
<dbReference type="OMA" id="CENMSAI"/>
<feature type="non-terminal residue" evidence="1">
    <location>
        <position position="1"/>
    </location>
</feature>
<proteinExistence type="predicted"/>
<evidence type="ECO:0000313" key="1">
    <source>
        <dbReference type="EMBL" id="KYP40656.1"/>
    </source>
</evidence>
<dbReference type="Proteomes" id="UP000075243">
    <property type="component" value="Unassembled WGS sequence"/>
</dbReference>
<keyword evidence="2" id="KW-1185">Reference proteome</keyword>
<dbReference type="Gramene" id="C.cajan_36169.t">
    <property type="protein sequence ID" value="C.cajan_36169.t.cds1"/>
    <property type="gene ID" value="C.cajan_36169"/>
</dbReference>
<dbReference type="AlphaFoldDB" id="A0A151RDM9"/>